<evidence type="ECO:0000313" key="1">
    <source>
        <dbReference type="EMBL" id="NEC85056.1"/>
    </source>
</evidence>
<gene>
    <name evidence="1" type="ORF">G3I71_04090</name>
</gene>
<dbReference type="RefSeq" id="WP_164312413.1">
    <property type="nucleotide sequence ID" value="NZ_JAAGLU010000003.1"/>
</dbReference>
<protein>
    <submittedName>
        <fullName evidence="1">Uncharacterized protein</fullName>
    </submittedName>
</protein>
<proteinExistence type="predicted"/>
<accession>A0A6B3BMF9</accession>
<dbReference type="EMBL" id="JAAGLU010000003">
    <property type="protein sequence ID" value="NEC85056.1"/>
    <property type="molecule type" value="Genomic_DNA"/>
</dbReference>
<sequence length="45" mass="4837">MYRTRYGFTLVAPLPALSSPPVTQPAAAASPVAATLRRKLRLLGR</sequence>
<reference evidence="1" key="1">
    <citation type="submission" date="2020-01" db="EMBL/GenBank/DDBJ databases">
        <title>Insect and environment-associated Actinomycetes.</title>
        <authorList>
            <person name="Currrie C."/>
            <person name="Chevrette M."/>
            <person name="Carlson C."/>
            <person name="Stubbendieck R."/>
            <person name="Wendt-Pienkowski E."/>
        </authorList>
    </citation>
    <scope>NUCLEOTIDE SEQUENCE</scope>
    <source>
        <strain evidence="1">SID12501</strain>
    </source>
</reference>
<name>A0A6B3BMF9_9ACTN</name>
<dbReference type="AlphaFoldDB" id="A0A6B3BMF9"/>
<comment type="caution">
    <text evidence="1">The sequence shown here is derived from an EMBL/GenBank/DDBJ whole genome shotgun (WGS) entry which is preliminary data.</text>
</comment>
<organism evidence="1">
    <name type="scientific">Streptomyces sp. SID12501</name>
    <dbReference type="NCBI Taxonomy" id="2706042"/>
    <lineage>
        <taxon>Bacteria</taxon>
        <taxon>Bacillati</taxon>
        <taxon>Actinomycetota</taxon>
        <taxon>Actinomycetes</taxon>
        <taxon>Kitasatosporales</taxon>
        <taxon>Streptomycetaceae</taxon>
        <taxon>Streptomyces</taxon>
    </lineage>
</organism>